<sequence length="124" mass="14209">MNTKFHTYIHTLSFVLVVSIAVWATVMGTLQTKDLLTYLILVVAFLEAFSLWAGRKIHSEAHTSYKLGLLASLMILLGIKSMLPAFFPTLTVTVLSINFVYNFYISNKRVRRVQPRAKKRLKFK</sequence>
<feature type="transmembrane region" description="Helical" evidence="1">
    <location>
        <begin position="85"/>
        <end position="104"/>
    </location>
</feature>
<dbReference type="AlphaFoldDB" id="A0AAP2CFI1"/>
<evidence type="ECO:0000313" key="3">
    <source>
        <dbReference type="Proteomes" id="UP001319104"/>
    </source>
</evidence>
<evidence type="ECO:0000313" key="2">
    <source>
        <dbReference type="EMBL" id="MBS9523623.1"/>
    </source>
</evidence>
<dbReference type="Proteomes" id="UP001319104">
    <property type="component" value="Unassembled WGS sequence"/>
</dbReference>
<evidence type="ECO:0000256" key="1">
    <source>
        <dbReference type="SAM" id="Phobius"/>
    </source>
</evidence>
<feature type="transmembrane region" description="Helical" evidence="1">
    <location>
        <begin position="12"/>
        <end position="30"/>
    </location>
</feature>
<keyword evidence="3" id="KW-1185">Reference proteome</keyword>
<keyword evidence="1" id="KW-0472">Membrane</keyword>
<proteinExistence type="predicted"/>
<name>A0AAP2CFI1_9BACT</name>
<protein>
    <submittedName>
        <fullName evidence="2">Uncharacterized protein</fullName>
    </submittedName>
</protein>
<dbReference type="RefSeq" id="WP_213944509.1">
    <property type="nucleotide sequence ID" value="NZ_JAHBGI010000009.1"/>
</dbReference>
<keyword evidence="1" id="KW-0812">Transmembrane</keyword>
<feature type="transmembrane region" description="Helical" evidence="1">
    <location>
        <begin position="36"/>
        <end position="54"/>
    </location>
</feature>
<dbReference type="EMBL" id="JAHCMY010000002">
    <property type="protein sequence ID" value="MBS9523623.1"/>
    <property type="molecule type" value="Genomic_DNA"/>
</dbReference>
<accession>A0AAP2CFI1</accession>
<reference evidence="2 3" key="1">
    <citation type="submission" date="2021-05" db="EMBL/GenBank/DDBJ databases">
        <authorList>
            <person name="Zhang Z.D."/>
            <person name="Osman G."/>
        </authorList>
    </citation>
    <scope>NUCLEOTIDE SEQUENCE [LARGE SCALE GENOMIC DNA]</scope>
    <source>
        <strain evidence="2 3">KCTC 32217</strain>
    </source>
</reference>
<organism evidence="2 3">
    <name type="scientific">Litoribacter ruber</name>
    <dbReference type="NCBI Taxonomy" id="702568"/>
    <lineage>
        <taxon>Bacteria</taxon>
        <taxon>Pseudomonadati</taxon>
        <taxon>Bacteroidota</taxon>
        <taxon>Cytophagia</taxon>
        <taxon>Cytophagales</taxon>
        <taxon>Cyclobacteriaceae</taxon>
        <taxon>Litoribacter</taxon>
    </lineage>
</organism>
<feature type="transmembrane region" description="Helical" evidence="1">
    <location>
        <begin position="63"/>
        <end position="79"/>
    </location>
</feature>
<keyword evidence="1" id="KW-1133">Transmembrane helix</keyword>
<comment type="caution">
    <text evidence="2">The sequence shown here is derived from an EMBL/GenBank/DDBJ whole genome shotgun (WGS) entry which is preliminary data.</text>
</comment>
<gene>
    <name evidence="2" type="ORF">KI659_06285</name>
</gene>